<feature type="compositionally biased region" description="Polar residues" evidence="1">
    <location>
        <begin position="7"/>
        <end position="17"/>
    </location>
</feature>
<name>A0A0E9SCG1_ANGAN</name>
<organism evidence="2">
    <name type="scientific">Anguilla anguilla</name>
    <name type="common">European freshwater eel</name>
    <name type="synonym">Muraena anguilla</name>
    <dbReference type="NCBI Taxonomy" id="7936"/>
    <lineage>
        <taxon>Eukaryota</taxon>
        <taxon>Metazoa</taxon>
        <taxon>Chordata</taxon>
        <taxon>Craniata</taxon>
        <taxon>Vertebrata</taxon>
        <taxon>Euteleostomi</taxon>
        <taxon>Actinopterygii</taxon>
        <taxon>Neopterygii</taxon>
        <taxon>Teleostei</taxon>
        <taxon>Anguilliformes</taxon>
        <taxon>Anguillidae</taxon>
        <taxon>Anguilla</taxon>
    </lineage>
</organism>
<accession>A0A0E9SCG1</accession>
<dbReference type="AlphaFoldDB" id="A0A0E9SCG1"/>
<feature type="region of interest" description="Disordered" evidence="1">
    <location>
        <begin position="1"/>
        <end position="25"/>
    </location>
</feature>
<evidence type="ECO:0000256" key="1">
    <source>
        <dbReference type="SAM" id="MobiDB-lite"/>
    </source>
</evidence>
<dbReference type="EMBL" id="GBXM01069631">
    <property type="protein sequence ID" value="JAH38946.1"/>
    <property type="molecule type" value="Transcribed_RNA"/>
</dbReference>
<proteinExistence type="predicted"/>
<protein>
    <submittedName>
        <fullName evidence="2">Uncharacterized protein</fullName>
    </submittedName>
</protein>
<reference evidence="2" key="1">
    <citation type="submission" date="2014-11" db="EMBL/GenBank/DDBJ databases">
        <authorList>
            <person name="Amaro Gonzalez C."/>
        </authorList>
    </citation>
    <scope>NUCLEOTIDE SEQUENCE</scope>
</reference>
<reference evidence="2" key="2">
    <citation type="journal article" date="2015" name="Fish Shellfish Immunol.">
        <title>Early steps in the European eel (Anguilla anguilla)-Vibrio vulnificus interaction in the gills: Role of the RtxA13 toxin.</title>
        <authorList>
            <person name="Callol A."/>
            <person name="Pajuelo D."/>
            <person name="Ebbesson L."/>
            <person name="Teles M."/>
            <person name="MacKenzie S."/>
            <person name="Amaro C."/>
        </authorList>
    </citation>
    <scope>NUCLEOTIDE SEQUENCE</scope>
</reference>
<sequence length="25" mass="2787">MPGLRADSTSGKTWRGNTHTHTHTH</sequence>
<evidence type="ECO:0000313" key="2">
    <source>
        <dbReference type="EMBL" id="JAH38946.1"/>
    </source>
</evidence>